<dbReference type="InterPro" id="IPR029057">
    <property type="entry name" value="PRTase-like"/>
</dbReference>
<keyword evidence="5" id="KW-1185">Reference proteome</keyword>
<organism evidence="4 5">
    <name type="scientific">Coraliomargarita sinensis</name>
    <dbReference type="NCBI Taxonomy" id="2174842"/>
    <lineage>
        <taxon>Bacteria</taxon>
        <taxon>Pseudomonadati</taxon>
        <taxon>Verrucomicrobiota</taxon>
        <taxon>Opitutia</taxon>
        <taxon>Puniceicoccales</taxon>
        <taxon>Coraliomargaritaceae</taxon>
        <taxon>Coraliomargarita</taxon>
    </lineage>
</organism>
<reference evidence="4 5" key="1">
    <citation type="submission" date="2018-05" db="EMBL/GenBank/DDBJ databases">
        <title>Coraliomargarita sinensis sp. nov., isolated from a marine solar saltern.</title>
        <authorList>
            <person name="Zhou L.Y."/>
        </authorList>
    </citation>
    <scope>NUCLEOTIDE SEQUENCE [LARGE SCALE GENOMIC DNA]</scope>
    <source>
        <strain evidence="4 5">WN38</strain>
    </source>
</reference>
<proteinExistence type="predicted"/>
<dbReference type="InterPro" id="IPR000836">
    <property type="entry name" value="PRTase_dom"/>
</dbReference>
<dbReference type="PROSITE" id="PS51278">
    <property type="entry name" value="GATASE_TYPE_2"/>
    <property type="match status" value="1"/>
</dbReference>
<dbReference type="AlphaFoldDB" id="A0A317ZF94"/>
<gene>
    <name evidence="4" type="ORF">DDZ13_06810</name>
</gene>
<keyword evidence="2" id="KW-0315">Glutamine amidotransferase</keyword>
<keyword evidence="1 4" id="KW-0808">Transferase</keyword>
<dbReference type="Gene3D" id="3.60.20.10">
    <property type="entry name" value="Glutamine Phosphoribosylpyrophosphate, subunit 1, domain 1"/>
    <property type="match status" value="1"/>
</dbReference>
<comment type="caution">
    <text evidence="4">The sequence shown here is derived from an EMBL/GenBank/DDBJ whole genome shotgun (WGS) entry which is preliminary data.</text>
</comment>
<evidence type="ECO:0000259" key="3">
    <source>
        <dbReference type="PROSITE" id="PS51278"/>
    </source>
</evidence>
<dbReference type="SUPFAM" id="SSF53271">
    <property type="entry name" value="PRTase-like"/>
    <property type="match status" value="1"/>
</dbReference>
<evidence type="ECO:0000313" key="4">
    <source>
        <dbReference type="EMBL" id="PXA04244.1"/>
    </source>
</evidence>
<evidence type="ECO:0000256" key="1">
    <source>
        <dbReference type="ARBA" id="ARBA00022679"/>
    </source>
</evidence>
<dbReference type="FunCoup" id="A0A317ZF94">
    <property type="interactions" value="489"/>
</dbReference>
<accession>A0A317ZF94</accession>
<dbReference type="SUPFAM" id="SSF56235">
    <property type="entry name" value="N-terminal nucleophile aminohydrolases (Ntn hydrolases)"/>
    <property type="match status" value="1"/>
</dbReference>
<keyword evidence="4" id="KW-0328">Glycosyltransferase</keyword>
<sequence length="637" mass="72579">MSDFLKHECGIALIRLRKPISYYQEKYGTPLYGFNQLFLLMEKQHNRGQDGAGMGCVKLDVDPGKPYMARERTTKPNSLSRIFKRQLKAYQKMVDKGTIHPEFPQTVKDNFQFGGEILLGHLRYATSGLYNQENCHPYVRESNWPTKNLMLAGNFTITNEKDLNEGLINRGQHPIFGTDTQAVLEQIGFHLDEAHDAIYHRMRDQNVEGTKIPGIISKELDPVRILKSAADGWDGGYAIAGLIGNGDTFVMRDPQGIRPCYYFQNDEVIAFASERVALMTIFNQPIENVCELEPGTATVVKSDGHIYCERFTEQRELKPCSFERIYFSRGNDPDIYRERKALGGALLDQVVKAVDNNFAGSVFSFVPNTAEVAYHGLLESVRRHRRKEVKAAILKANDEGKLDEQMLDELIMNNWPRGEKIAHKDIKLRTFISQESGRAQLVSHVYDITYGVVQKDDCLVCIDDSIVRGTTLKESILKILSRTNPRKIVVASTAPQIRYPDCYGIDMSELGKFIAFKATVELIKEDGSADLLQEVYQDCVEQSDRPADQMVNHVKRLYDRYTDDQISKKIAELVYPKNIPWKGELEIVFLTVEKMREAIPVHNGDWYFTGNYPTPGGKAVLNQAYINYYENRDGRSY</sequence>
<dbReference type="InterPro" id="IPR029055">
    <property type="entry name" value="Ntn_hydrolases_N"/>
</dbReference>
<dbReference type="OrthoDB" id="9801213at2"/>
<dbReference type="EMBL" id="QHJQ01000004">
    <property type="protein sequence ID" value="PXA04244.1"/>
    <property type="molecule type" value="Genomic_DNA"/>
</dbReference>
<dbReference type="RefSeq" id="WP_110130699.1">
    <property type="nucleotide sequence ID" value="NZ_QHJQ01000004.1"/>
</dbReference>
<dbReference type="PANTHER" id="PTHR11907">
    <property type="entry name" value="AMIDOPHOSPHORIBOSYLTRANSFERASE"/>
    <property type="match status" value="1"/>
</dbReference>
<dbReference type="InParanoid" id="A0A317ZF94"/>
<dbReference type="CDD" id="cd06223">
    <property type="entry name" value="PRTases_typeI"/>
    <property type="match status" value="1"/>
</dbReference>
<dbReference type="CDD" id="cd00352">
    <property type="entry name" value="Gn_AT_II"/>
    <property type="match status" value="1"/>
</dbReference>
<evidence type="ECO:0000313" key="5">
    <source>
        <dbReference type="Proteomes" id="UP000247099"/>
    </source>
</evidence>
<name>A0A317ZF94_9BACT</name>
<feature type="domain" description="Glutamine amidotransferase type-2" evidence="3">
    <location>
        <begin position="9"/>
        <end position="303"/>
    </location>
</feature>
<dbReference type="GO" id="GO:0016757">
    <property type="term" value="F:glycosyltransferase activity"/>
    <property type="evidence" value="ECO:0007669"/>
    <property type="project" value="UniProtKB-KW"/>
</dbReference>
<dbReference type="Proteomes" id="UP000247099">
    <property type="component" value="Unassembled WGS sequence"/>
</dbReference>
<evidence type="ECO:0000256" key="2">
    <source>
        <dbReference type="ARBA" id="ARBA00022962"/>
    </source>
</evidence>
<dbReference type="InterPro" id="IPR017932">
    <property type="entry name" value="GATase_2_dom"/>
</dbReference>
<protein>
    <submittedName>
        <fullName evidence="4">Amidophosphoribosyltransferase</fullName>
    </submittedName>
</protein>